<name>A0A976N2B1_9VIRU</name>
<proteinExistence type="predicted"/>
<dbReference type="InterPro" id="IPR046781">
    <property type="entry name" value="Phage_ORF5"/>
</dbReference>
<dbReference type="EMBL" id="OM869661">
    <property type="protein sequence ID" value="UPW41761.1"/>
    <property type="molecule type" value="Genomic_DNA"/>
</dbReference>
<protein>
    <submittedName>
        <fullName evidence="1">Nonstructural protein</fullName>
    </submittedName>
</protein>
<sequence>MIVNVYSVYDKKAKLYQGMMTFINNEVALRYFLDIFKNPDSYIGKHPDDYIVYQIGTFNDATSEYEALPFNEDLINGNTIGDYANDK</sequence>
<organism evidence="1">
    <name type="scientific">Peromfec virus RodF7_15</name>
    <dbReference type="NCBI Taxonomy" id="2929350"/>
    <lineage>
        <taxon>Viruses</taxon>
        <taxon>Monodnaviria</taxon>
        <taxon>Sangervirae</taxon>
        <taxon>Phixviricota</taxon>
        <taxon>Malgrandaviricetes</taxon>
        <taxon>Petitvirales</taxon>
        <taxon>Microviridae</taxon>
    </lineage>
</organism>
<dbReference type="Pfam" id="PF20577">
    <property type="entry name" value="Phage_ORF5"/>
    <property type="match status" value="1"/>
</dbReference>
<accession>A0A976N2B1</accession>
<reference evidence="1" key="1">
    <citation type="submission" date="2022-02" db="EMBL/GenBank/DDBJ databases">
        <title>Towards deciphering the DNA virus diversity associated with rodent species in the families Cricetidae and Heteromyidae.</title>
        <authorList>
            <person name="Lund M."/>
            <person name="Larsen B.B."/>
            <person name="Gryseels S."/>
            <person name="Kraberger S."/>
            <person name="Rowsey D.M."/>
            <person name="Steger L."/>
            <person name="Yule K.M."/>
            <person name="Upham N.S."/>
            <person name="Worobey M."/>
            <person name="Van Doorslaer K."/>
            <person name="Varsani A."/>
        </authorList>
    </citation>
    <scope>NUCLEOTIDE SEQUENCE</scope>
    <source>
        <strain evidence="1">NeonRodF7_15</strain>
    </source>
</reference>
<evidence type="ECO:0000313" key="1">
    <source>
        <dbReference type="EMBL" id="UPW41761.1"/>
    </source>
</evidence>